<organism evidence="2 3">
    <name type="scientific">Callosobruchus maculatus</name>
    <name type="common">Southern cowpea weevil</name>
    <name type="synonym">Pulse bruchid</name>
    <dbReference type="NCBI Taxonomy" id="64391"/>
    <lineage>
        <taxon>Eukaryota</taxon>
        <taxon>Metazoa</taxon>
        <taxon>Ecdysozoa</taxon>
        <taxon>Arthropoda</taxon>
        <taxon>Hexapoda</taxon>
        <taxon>Insecta</taxon>
        <taxon>Pterygota</taxon>
        <taxon>Neoptera</taxon>
        <taxon>Endopterygota</taxon>
        <taxon>Coleoptera</taxon>
        <taxon>Polyphaga</taxon>
        <taxon>Cucujiformia</taxon>
        <taxon>Chrysomeloidea</taxon>
        <taxon>Chrysomelidae</taxon>
        <taxon>Bruchinae</taxon>
        <taxon>Bruchini</taxon>
        <taxon>Callosobruchus</taxon>
    </lineage>
</organism>
<protein>
    <submittedName>
        <fullName evidence="2">Uncharacterized protein</fullName>
    </submittedName>
</protein>
<sequence length="81" mass="9421">MEQTDALWREHRQLRTVLERYVREREAPPTHTDIRVVHLDGTLSEHSVLHLVGGQIAARRRGYHPAYSGQNETSRARRPPT</sequence>
<evidence type="ECO:0000313" key="2">
    <source>
        <dbReference type="EMBL" id="VEN62286.1"/>
    </source>
</evidence>
<feature type="region of interest" description="Disordered" evidence="1">
    <location>
        <begin position="61"/>
        <end position="81"/>
    </location>
</feature>
<keyword evidence="3" id="KW-1185">Reference proteome</keyword>
<proteinExistence type="predicted"/>
<evidence type="ECO:0000313" key="3">
    <source>
        <dbReference type="Proteomes" id="UP000410492"/>
    </source>
</evidence>
<dbReference type="Proteomes" id="UP000410492">
    <property type="component" value="Unassembled WGS sequence"/>
</dbReference>
<reference evidence="2 3" key="1">
    <citation type="submission" date="2019-01" db="EMBL/GenBank/DDBJ databases">
        <authorList>
            <person name="Sayadi A."/>
        </authorList>
    </citation>
    <scope>NUCLEOTIDE SEQUENCE [LARGE SCALE GENOMIC DNA]</scope>
</reference>
<name>A0A653DQ03_CALMS</name>
<gene>
    <name evidence="2" type="ORF">CALMAC_LOCUS19429</name>
</gene>
<dbReference type="EMBL" id="CAACVG010013703">
    <property type="protein sequence ID" value="VEN62286.1"/>
    <property type="molecule type" value="Genomic_DNA"/>
</dbReference>
<accession>A0A653DQ03</accession>
<evidence type="ECO:0000256" key="1">
    <source>
        <dbReference type="SAM" id="MobiDB-lite"/>
    </source>
</evidence>
<dbReference type="AlphaFoldDB" id="A0A653DQ03"/>